<proteinExistence type="predicted"/>
<dbReference type="RefSeq" id="WP_143608024.1">
    <property type="nucleotide sequence ID" value="NZ_JAPEMK010000001.1"/>
</dbReference>
<dbReference type="Gene3D" id="1.25.10.10">
    <property type="entry name" value="Leucine-rich Repeat Variant"/>
    <property type="match status" value="2"/>
</dbReference>
<dbReference type="InterPro" id="IPR011989">
    <property type="entry name" value="ARM-like"/>
</dbReference>
<evidence type="ECO:0000313" key="2">
    <source>
        <dbReference type="Proteomes" id="UP001257627"/>
    </source>
</evidence>
<protein>
    <submittedName>
        <fullName evidence="1">PE-PGRS family protein</fullName>
    </submittedName>
</protein>
<organism evidence="1 2">
    <name type="scientific">Streptomyces mirabilis</name>
    <dbReference type="NCBI Taxonomy" id="68239"/>
    <lineage>
        <taxon>Bacteria</taxon>
        <taxon>Bacillati</taxon>
        <taxon>Actinomycetota</taxon>
        <taxon>Actinomycetes</taxon>
        <taxon>Kitasatosporales</taxon>
        <taxon>Streptomycetaceae</taxon>
        <taxon>Streptomyces</taxon>
    </lineage>
</organism>
<comment type="caution">
    <text evidence="1">The sequence shown here is derived from an EMBL/GenBank/DDBJ whole genome shotgun (WGS) entry which is preliminary data.</text>
</comment>
<keyword evidence="2" id="KW-1185">Reference proteome</keyword>
<sequence>MTRGTAELGELLRRAGLEVVGERRVQEVPSPRFAWRAAVPGDAERVVRVAGDGADPIGEFNAQWHRLAVAGGILDEDGVFLIDIADHCTGGAPWDWTPVRLTDRWDLAGVLGERPGEPKFVALSTDGDSLLGTTSEDDGIRLVVVDRMRERREAAARATARETPEERAVAWESAFEGLDPSERLLTSWANGLALNPATLDDLRAGLQGRSTYLKYSAMPTAVVEAAMVHPDWQIRAQLAEAQPNITADQWIRLILAERNERHRWILTMLAADRRVELTGPACERLAVDPSARVRAETARLSGLSAHLLTALAADPEWTVRVAACRRAWPHLSKETRHKLLGDPSDKVRAEALLRHHQDHPMPRSVFLAADFASDTAYGGFQDRAVTTCRLERELAEHLAHHGEPVVRRSLAGSPGLDPDLVALLGRDEDESVRFAVSTRPDLTEEQRAGIDIDFDPRLHHYPLDWVTDLHDDPAALRRLAASAHPLVRRSVARAKRLPPDVVELLARDEDRVVQLFLAESCDDAPADMLLRVWQWWTGSLSAPDRPHGHPNFPRHDLLRHADDPNPRMRQLALDDPESTSELVERFSRDPDDEVRYRAAKDPRLTVASAVRLLDDPHGHIRQAAFWHARFPARVVVRLLRDPDTAEPAARHPSLPVPVMQRMLQLPPQLS</sequence>
<dbReference type="InterPro" id="IPR016024">
    <property type="entry name" value="ARM-type_fold"/>
</dbReference>
<reference evidence="1 2" key="1">
    <citation type="submission" date="2023-02" db="EMBL/GenBank/DDBJ databases">
        <authorList>
            <person name="Maleckis M."/>
        </authorList>
    </citation>
    <scope>NUCLEOTIDE SEQUENCE [LARGE SCALE GENOMIC DNA]</scope>
    <source>
        <strain evidence="1 2">P8-A2</strain>
    </source>
</reference>
<gene>
    <name evidence="1" type="ORF">PU648_35250</name>
</gene>
<dbReference type="Proteomes" id="UP001257627">
    <property type="component" value="Unassembled WGS sequence"/>
</dbReference>
<name>A0ABU3UUB7_9ACTN</name>
<evidence type="ECO:0000313" key="1">
    <source>
        <dbReference type="EMBL" id="MDU8997512.1"/>
    </source>
</evidence>
<dbReference type="EMBL" id="JARAKF010000001">
    <property type="protein sequence ID" value="MDU8997512.1"/>
    <property type="molecule type" value="Genomic_DNA"/>
</dbReference>
<dbReference type="SUPFAM" id="SSF48371">
    <property type="entry name" value="ARM repeat"/>
    <property type="match status" value="2"/>
</dbReference>
<accession>A0ABU3UUB7</accession>